<keyword evidence="2" id="KW-1185">Reference proteome</keyword>
<name>A0A561WA61_ACTTI</name>
<reference evidence="1 2" key="1">
    <citation type="submission" date="2019-06" db="EMBL/GenBank/DDBJ databases">
        <title>Sequencing the genomes of 1000 actinobacteria strains.</title>
        <authorList>
            <person name="Klenk H.-P."/>
        </authorList>
    </citation>
    <scope>NUCLEOTIDE SEQUENCE [LARGE SCALE GENOMIC DNA]</scope>
    <source>
        <strain evidence="1 2">DSM 43866</strain>
    </source>
</reference>
<evidence type="ECO:0000313" key="1">
    <source>
        <dbReference type="EMBL" id="TWG20748.1"/>
    </source>
</evidence>
<dbReference type="AlphaFoldDB" id="A0A561WA61"/>
<proteinExistence type="predicted"/>
<dbReference type="OrthoDB" id="3296985at2"/>
<gene>
    <name evidence="1" type="ORF">FHX34_103277</name>
</gene>
<protein>
    <submittedName>
        <fullName evidence="1">Uncharacterized protein DUF3592</fullName>
    </submittedName>
</protein>
<comment type="caution">
    <text evidence="1">The sequence shown here is derived from an EMBL/GenBank/DDBJ whole genome shotgun (WGS) entry which is preliminary data.</text>
</comment>
<sequence>MIEAGVPVFALLVAAFLVLVPAGVGITMIAAGLRRWNHVRRLTATGERATATVVDNQMEAHRHGLMRFLPVVTFVTRTGREIRTVLTDQSSNRSHLPGSQQTVAFDPERPDQAVSTTGQAPGTVSAVIMGAIFLLFAGVALFLTSLIFLSPGSPLTDLP</sequence>
<organism evidence="1 2">
    <name type="scientific">Actinoplanes teichomyceticus</name>
    <dbReference type="NCBI Taxonomy" id="1867"/>
    <lineage>
        <taxon>Bacteria</taxon>
        <taxon>Bacillati</taxon>
        <taxon>Actinomycetota</taxon>
        <taxon>Actinomycetes</taxon>
        <taxon>Micromonosporales</taxon>
        <taxon>Micromonosporaceae</taxon>
        <taxon>Actinoplanes</taxon>
    </lineage>
</organism>
<dbReference type="Proteomes" id="UP000320239">
    <property type="component" value="Unassembled WGS sequence"/>
</dbReference>
<accession>A0A561WA61</accession>
<evidence type="ECO:0000313" key="2">
    <source>
        <dbReference type="Proteomes" id="UP000320239"/>
    </source>
</evidence>
<dbReference type="RefSeq" id="WP_122979473.1">
    <property type="nucleotide sequence ID" value="NZ_BOMX01000105.1"/>
</dbReference>
<dbReference type="EMBL" id="VIWY01000003">
    <property type="protein sequence ID" value="TWG20748.1"/>
    <property type="molecule type" value="Genomic_DNA"/>
</dbReference>